<sequence length="92" mass="9449">MAMIGVGSMGTASAAGTAASGNVGALASPPSCVSSWTTTNYAYAKSACSGSYTIKFVWSFGRDSDCFTIHPGAQWSHKRPSSISGFDGLRLC</sequence>
<name>A0A345HRS8_9ACTN</name>
<dbReference type="EMBL" id="CP031194">
    <property type="protein sequence ID" value="AXG79402.1"/>
    <property type="molecule type" value="Genomic_DNA"/>
</dbReference>
<gene>
    <name evidence="1" type="ORF">DVK44_19060</name>
</gene>
<evidence type="ECO:0000313" key="1">
    <source>
        <dbReference type="EMBL" id="AXG79402.1"/>
    </source>
</evidence>
<accession>A0A345HRS8</accession>
<dbReference type="GO" id="GO:0015066">
    <property type="term" value="F:alpha-amylase inhibitor activity"/>
    <property type="evidence" value="ECO:0007669"/>
    <property type="project" value="InterPro"/>
</dbReference>
<protein>
    <submittedName>
        <fullName evidence="1">Uncharacterized protein</fullName>
    </submittedName>
</protein>
<reference evidence="2" key="1">
    <citation type="submission" date="2018-07" db="EMBL/GenBank/DDBJ databases">
        <authorList>
            <person name="Zhao J."/>
        </authorList>
    </citation>
    <scope>NUCLEOTIDE SEQUENCE [LARGE SCALE GENOMIC DNA]</scope>
    <source>
        <strain evidence="2">GSSD-12</strain>
    </source>
</reference>
<dbReference type="SUPFAM" id="SSF49498">
    <property type="entry name" value="alpha-Amylase inhibitor tendamistat"/>
    <property type="match status" value="1"/>
</dbReference>
<evidence type="ECO:0000313" key="2">
    <source>
        <dbReference type="Proteomes" id="UP000253868"/>
    </source>
</evidence>
<proteinExistence type="predicted"/>
<dbReference type="InterPro" id="IPR036379">
    <property type="entry name" value="A-amylase_inhib_sf"/>
</dbReference>
<keyword evidence="2" id="KW-1185">Reference proteome</keyword>
<dbReference type="OrthoDB" id="4316991at2"/>
<dbReference type="Proteomes" id="UP000253868">
    <property type="component" value="Chromosome"/>
</dbReference>
<dbReference type="Gene3D" id="2.60.40.20">
    <property type="entry name" value="Alpha-amylase inhibitor"/>
    <property type="match status" value="1"/>
</dbReference>
<dbReference type="AlphaFoldDB" id="A0A345HRS8"/>
<organism evidence="1 2">
    <name type="scientific">Streptomyces paludis</name>
    <dbReference type="NCBI Taxonomy" id="2282738"/>
    <lineage>
        <taxon>Bacteria</taxon>
        <taxon>Bacillati</taxon>
        <taxon>Actinomycetota</taxon>
        <taxon>Actinomycetes</taxon>
        <taxon>Kitasatosporales</taxon>
        <taxon>Streptomycetaceae</taxon>
        <taxon>Streptomyces</taxon>
    </lineage>
</organism>
<dbReference type="KEGG" id="spad:DVK44_19060"/>